<reference evidence="3" key="1">
    <citation type="submission" date="2025-08" db="UniProtKB">
        <authorList>
            <consortium name="RefSeq"/>
        </authorList>
    </citation>
    <scope>IDENTIFICATION</scope>
    <source>
        <tissue evidence="3">Entire body</tissue>
    </source>
</reference>
<keyword evidence="1" id="KW-0732">Signal</keyword>
<dbReference type="RefSeq" id="XP_018319813.1">
    <property type="nucleotide sequence ID" value="XM_018464311.1"/>
</dbReference>
<evidence type="ECO:0000313" key="2">
    <source>
        <dbReference type="Proteomes" id="UP000192223"/>
    </source>
</evidence>
<dbReference type="AlphaFoldDB" id="A0A1W4WI83"/>
<dbReference type="GeneID" id="108733220"/>
<dbReference type="InParanoid" id="A0A1W4WI83"/>
<feature type="signal peptide" evidence="1">
    <location>
        <begin position="1"/>
        <end position="18"/>
    </location>
</feature>
<feature type="chain" id="PRO_5010703419" evidence="1">
    <location>
        <begin position="19"/>
        <end position="125"/>
    </location>
</feature>
<name>A0A1W4WI83_AGRPL</name>
<organism evidence="2 3">
    <name type="scientific">Agrilus planipennis</name>
    <name type="common">Emerald ash borer</name>
    <name type="synonym">Agrilus marcopoli</name>
    <dbReference type="NCBI Taxonomy" id="224129"/>
    <lineage>
        <taxon>Eukaryota</taxon>
        <taxon>Metazoa</taxon>
        <taxon>Ecdysozoa</taxon>
        <taxon>Arthropoda</taxon>
        <taxon>Hexapoda</taxon>
        <taxon>Insecta</taxon>
        <taxon>Pterygota</taxon>
        <taxon>Neoptera</taxon>
        <taxon>Endopterygota</taxon>
        <taxon>Coleoptera</taxon>
        <taxon>Polyphaga</taxon>
        <taxon>Elateriformia</taxon>
        <taxon>Buprestoidea</taxon>
        <taxon>Buprestidae</taxon>
        <taxon>Agrilinae</taxon>
        <taxon>Agrilus</taxon>
    </lineage>
</organism>
<proteinExistence type="predicted"/>
<keyword evidence="2" id="KW-1185">Reference proteome</keyword>
<dbReference type="Proteomes" id="UP000192223">
    <property type="component" value="Unplaced"/>
</dbReference>
<evidence type="ECO:0000313" key="3">
    <source>
        <dbReference type="RefSeq" id="XP_018319813.1"/>
    </source>
</evidence>
<protein>
    <submittedName>
        <fullName evidence="3">Uncharacterized protein LOC108733220</fullName>
    </submittedName>
</protein>
<dbReference type="OrthoDB" id="6777241at2759"/>
<accession>A0A1W4WI83</accession>
<evidence type="ECO:0000256" key="1">
    <source>
        <dbReference type="SAM" id="SignalP"/>
    </source>
</evidence>
<gene>
    <name evidence="3" type="primary">LOC108733220</name>
</gene>
<dbReference type="KEGG" id="apln:108733220"/>
<sequence>MNSFALAVFCALLSVSTASWWGGYPSTLTSSVLLKNPSLATTVIGYDGGVVSEKIVPGYSAHTVPLVTPIITQSAPIFAQAPLLSYGSVAHVAPLPLKTGTLIDGPSGTIKTSGSANGLIASTIY</sequence>